<organism evidence="2 3">
    <name type="scientific">Stenotrophomonas maltophilia</name>
    <name type="common">Pseudomonas maltophilia</name>
    <name type="synonym">Xanthomonas maltophilia</name>
    <dbReference type="NCBI Taxonomy" id="40324"/>
    <lineage>
        <taxon>Bacteria</taxon>
        <taxon>Pseudomonadati</taxon>
        <taxon>Pseudomonadota</taxon>
        <taxon>Gammaproteobacteria</taxon>
        <taxon>Lysobacterales</taxon>
        <taxon>Lysobacteraceae</taxon>
        <taxon>Stenotrophomonas</taxon>
        <taxon>Stenotrophomonas maltophilia group</taxon>
    </lineage>
</organism>
<accession>A0AAX1IFW2</accession>
<feature type="signal peptide" evidence="1">
    <location>
        <begin position="1"/>
        <end position="27"/>
    </location>
</feature>
<protein>
    <recommendedName>
        <fullName evidence="4">DUF5625 domain-containing protein</fullName>
    </recommendedName>
</protein>
<feature type="chain" id="PRO_5043466165" description="DUF5625 domain-containing protein" evidence="1">
    <location>
        <begin position="28"/>
        <end position="212"/>
    </location>
</feature>
<evidence type="ECO:0000256" key="1">
    <source>
        <dbReference type="SAM" id="SignalP"/>
    </source>
</evidence>
<evidence type="ECO:0008006" key="4">
    <source>
        <dbReference type="Google" id="ProtNLM"/>
    </source>
</evidence>
<dbReference type="AlphaFoldDB" id="A0AAX1IFW2"/>
<dbReference type="EMBL" id="CP060025">
    <property type="protein sequence ID" value="QNG78808.1"/>
    <property type="molecule type" value="Genomic_DNA"/>
</dbReference>
<gene>
    <name evidence="2" type="ORF">GPNADHDJ_03028</name>
</gene>
<name>A0AAX1IFW2_STEMA</name>
<dbReference type="Proteomes" id="UP000515598">
    <property type="component" value="Chromosome"/>
</dbReference>
<sequence>MLRLGRRMLGAGACLALLLLSACQAQTAPPRPEPSSSAAQNNVPLVRPLTLTSMAEPMVVEFNLEPPGRNAAPTLLVAVRVSGEDGAAALERALMIRRAGLPARVHLARLGEMGEADAPLVRVEQQPGTAATLVPINADGQVSTVWLDDVDDTSLEAAGLSSPQGHYKQLAMAWGQNLSPGRYRLSVELLDPSVRLAPIPAELLVAYKHKSK</sequence>
<dbReference type="PROSITE" id="PS51257">
    <property type="entry name" value="PROKAR_LIPOPROTEIN"/>
    <property type="match status" value="1"/>
</dbReference>
<evidence type="ECO:0000313" key="3">
    <source>
        <dbReference type="Proteomes" id="UP000515598"/>
    </source>
</evidence>
<reference evidence="2 3" key="1">
    <citation type="submission" date="2020-08" db="EMBL/GenBank/DDBJ databases">
        <title>Phenotypic and transcriptomic analysis of seven clinical Stenotrophomonas maltophilia isolates identify a small set of shared and commonly regulated genes involved in biofilm lifestyle.</title>
        <authorList>
            <person name="Alio I."/>
            <person name="Gudzuhn M."/>
            <person name="Streit W."/>
        </authorList>
    </citation>
    <scope>NUCLEOTIDE SEQUENCE [LARGE SCALE GENOMIC DNA]</scope>
    <source>
        <strain evidence="2 3">UHH_SKK55</strain>
    </source>
</reference>
<keyword evidence="1" id="KW-0732">Signal</keyword>
<evidence type="ECO:0000313" key="2">
    <source>
        <dbReference type="EMBL" id="QNG78808.1"/>
    </source>
</evidence>
<proteinExistence type="predicted"/>